<proteinExistence type="predicted"/>
<protein>
    <submittedName>
        <fullName evidence="1">594_t:CDS:1</fullName>
    </submittedName>
</protein>
<dbReference type="Gene3D" id="3.30.420.10">
    <property type="entry name" value="Ribonuclease H-like superfamily/Ribonuclease H"/>
    <property type="match status" value="1"/>
</dbReference>
<evidence type="ECO:0000313" key="1">
    <source>
        <dbReference type="EMBL" id="CAG8817064.1"/>
    </source>
</evidence>
<dbReference type="EMBL" id="CAJVQA010045053">
    <property type="protein sequence ID" value="CAG8817064.1"/>
    <property type="molecule type" value="Genomic_DNA"/>
</dbReference>
<keyword evidence="2" id="KW-1185">Reference proteome</keyword>
<gene>
    <name evidence="1" type="ORF">CPELLU_LOCUS19302</name>
</gene>
<dbReference type="GO" id="GO:0003676">
    <property type="term" value="F:nucleic acid binding"/>
    <property type="evidence" value="ECO:0007669"/>
    <property type="project" value="InterPro"/>
</dbReference>
<dbReference type="InterPro" id="IPR036397">
    <property type="entry name" value="RNaseH_sf"/>
</dbReference>
<organism evidence="1 2">
    <name type="scientific">Cetraspora pellucida</name>
    <dbReference type="NCBI Taxonomy" id="1433469"/>
    <lineage>
        <taxon>Eukaryota</taxon>
        <taxon>Fungi</taxon>
        <taxon>Fungi incertae sedis</taxon>
        <taxon>Mucoromycota</taxon>
        <taxon>Glomeromycotina</taxon>
        <taxon>Glomeromycetes</taxon>
        <taxon>Diversisporales</taxon>
        <taxon>Gigasporaceae</taxon>
        <taxon>Cetraspora</taxon>
    </lineage>
</organism>
<dbReference type="Proteomes" id="UP000789759">
    <property type="component" value="Unassembled WGS sequence"/>
</dbReference>
<accession>A0A9N9K986</accession>
<dbReference type="OrthoDB" id="5410741at2759"/>
<reference evidence="1" key="1">
    <citation type="submission" date="2021-06" db="EMBL/GenBank/DDBJ databases">
        <authorList>
            <person name="Kallberg Y."/>
            <person name="Tangrot J."/>
            <person name="Rosling A."/>
        </authorList>
    </citation>
    <scope>NUCLEOTIDE SEQUENCE</scope>
    <source>
        <strain evidence="1">FL966</strain>
    </source>
</reference>
<dbReference type="AlphaFoldDB" id="A0A9N9K986"/>
<name>A0A9N9K986_9GLOM</name>
<evidence type="ECO:0000313" key="2">
    <source>
        <dbReference type="Proteomes" id="UP000789759"/>
    </source>
</evidence>
<comment type="caution">
    <text evidence="1">The sequence shown here is derived from an EMBL/GenBank/DDBJ whole genome shotgun (WGS) entry which is preliminary data.</text>
</comment>
<sequence>SAIAKKQSGCKPFFGALKLDELKKMVTQDTKHHRLSTQEIKDLWNKEKNQSVSIVTICYALKKAGLRLCVIEITNGITLFEFDESCLVPTVGQSPGLMFWTCFLLHGLGPIVPIYGKVNDEVYVKLIRKHVLHAQEVERCLQNSPDKPTSIDDLEKKVIAAWYSIPCKFYCGLMNSVVH</sequence>
<feature type="non-terminal residue" evidence="1">
    <location>
        <position position="179"/>
    </location>
</feature>